<evidence type="ECO:0000256" key="1">
    <source>
        <dbReference type="SAM" id="Coils"/>
    </source>
</evidence>
<evidence type="ECO:0000313" key="3">
    <source>
        <dbReference type="EMBL" id="KAK1390712.1"/>
    </source>
</evidence>
<evidence type="ECO:0000313" key="4">
    <source>
        <dbReference type="Proteomes" id="UP001237642"/>
    </source>
</evidence>
<feature type="coiled-coil region" evidence="1">
    <location>
        <begin position="166"/>
        <end position="207"/>
    </location>
</feature>
<feature type="region of interest" description="Disordered" evidence="2">
    <location>
        <begin position="212"/>
        <end position="232"/>
    </location>
</feature>
<dbReference type="Proteomes" id="UP001237642">
    <property type="component" value="Unassembled WGS sequence"/>
</dbReference>
<protein>
    <submittedName>
        <fullName evidence="3">NADP-dependent alkenal double bond reductase P1-like</fullName>
    </submittedName>
</protein>
<gene>
    <name evidence="3" type="ORF">POM88_018890</name>
</gene>
<accession>A0AAD8IRC5</accession>
<organism evidence="3 4">
    <name type="scientific">Heracleum sosnowskyi</name>
    <dbReference type="NCBI Taxonomy" id="360622"/>
    <lineage>
        <taxon>Eukaryota</taxon>
        <taxon>Viridiplantae</taxon>
        <taxon>Streptophyta</taxon>
        <taxon>Embryophyta</taxon>
        <taxon>Tracheophyta</taxon>
        <taxon>Spermatophyta</taxon>
        <taxon>Magnoliopsida</taxon>
        <taxon>eudicotyledons</taxon>
        <taxon>Gunneridae</taxon>
        <taxon>Pentapetalae</taxon>
        <taxon>asterids</taxon>
        <taxon>campanulids</taxon>
        <taxon>Apiales</taxon>
        <taxon>Apiaceae</taxon>
        <taxon>Apioideae</taxon>
        <taxon>apioid superclade</taxon>
        <taxon>Tordylieae</taxon>
        <taxon>Tordyliinae</taxon>
        <taxon>Heracleum</taxon>
    </lineage>
</organism>
<dbReference type="AlphaFoldDB" id="A0AAD8IRC5"/>
<evidence type="ECO:0000256" key="2">
    <source>
        <dbReference type="SAM" id="MobiDB-lite"/>
    </source>
</evidence>
<dbReference type="PANTHER" id="PTHR37226">
    <property type="entry name" value="GOLGIN FAMILY A PROTEIN"/>
    <property type="match status" value="1"/>
</dbReference>
<keyword evidence="4" id="KW-1185">Reference proteome</keyword>
<dbReference type="EMBL" id="JAUIZM010000004">
    <property type="protein sequence ID" value="KAK1390712.1"/>
    <property type="molecule type" value="Genomic_DNA"/>
</dbReference>
<reference evidence="3" key="2">
    <citation type="submission" date="2023-05" db="EMBL/GenBank/DDBJ databases">
        <authorList>
            <person name="Schelkunov M.I."/>
        </authorList>
    </citation>
    <scope>NUCLEOTIDE SEQUENCE</scope>
    <source>
        <strain evidence="3">Hsosn_3</strain>
        <tissue evidence="3">Leaf</tissue>
    </source>
</reference>
<sequence length="232" mass="28166">MGSFQGKEKRTNIKRPKDKEVEDLRTKVKLQKEEMKQIMKMREIERQTYEQEKMVFVLKEAEWRTERKRLRDQVQEFSRQLEEKEHKIKGLMIDELVGDKSENDRKILGTSYLMECMREERSRRDEAVDKWKRLYLTIKTELDHVIKMTHQGEERLNWRLGEANLINELYRELEAKEDTIQVLRQQLASTEQEKMRTEREADILKQSLRIMTHRKGKNYAKNPKNKSLARQK</sequence>
<keyword evidence="1" id="KW-0175">Coiled coil</keyword>
<comment type="caution">
    <text evidence="3">The sequence shown here is derived from an EMBL/GenBank/DDBJ whole genome shotgun (WGS) entry which is preliminary data.</text>
</comment>
<name>A0AAD8IRC5_9APIA</name>
<dbReference type="PANTHER" id="PTHR37226:SF4">
    <property type="entry name" value="GOLGIN FAMILY A PROTEIN"/>
    <property type="match status" value="1"/>
</dbReference>
<feature type="region of interest" description="Disordered" evidence="2">
    <location>
        <begin position="1"/>
        <end position="22"/>
    </location>
</feature>
<proteinExistence type="predicted"/>
<reference evidence="3" key="1">
    <citation type="submission" date="2023-02" db="EMBL/GenBank/DDBJ databases">
        <title>Genome of toxic invasive species Heracleum sosnowskyi carries increased number of genes despite the absence of recent whole-genome duplications.</title>
        <authorList>
            <person name="Schelkunov M."/>
            <person name="Shtratnikova V."/>
            <person name="Makarenko M."/>
            <person name="Klepikova A."/>
            <person name="Omelchenko D."/>
            <person name="Novikova G."/>
            <person name="Obukhova E."/>
            <person name="Bogdanov V."/>
            <person name="Penin A."/>
            <person name="Logacheva M."/>
        </authorList>
    </citation>
    <scope>NUCLEOTIDE SEQUENCE</scope>
    <source>
        <strain evidence="3">Hsosn_3</strain>
        <tissue evidence="3">Leaf</tissue>
    </source>
</reference>